<comment type="caution">
    <text evidence="3">The sequence shown here is derived from an EMBL/GenBank/DDBJ whole genome shotgun (WGS) entry which is preliminary data.</text>
</comment>
<dbReference type="EMBL" id="LSBI01000007">
    <property type="protein sequence ID" value="OAQ85918.1"/>
    <property type="molecule type" value="Genomic_DNA"/>
</dbReference>
<reference evidence="3 4" key="1">
    <citation type="submission" date="2016-02" db="EMBL/GenBank/DDBJ databases">
        <title>Biosynthesis of antibiotic leucinostatins and their inhibition on Phytophthora in bio-control Purpureocillium lilacinum.</title>
        <authorList>
            <person name="Wang G."/>
            <person name="Liu Z."/>
            <person name="Lin R."/>
            <person name="Li E."/>
            <person name="Mao Z."/>
            <person name="Ling J."/>
            <person name="Yin W."/>
            <person name="Xie B."/>
        </authorList>
    </citation>
    <scope>NUCLEOTIDE SEQUENCE [LARGE SCALE GENOMIC DNA]</scope>
    <source>
        <strain evidence="2">PLBJ-1</strain>
        <strain evidence="3">PLFJ-1</strain>
    </source>
</reference>
<accession>A0A179H864</accession>
<evidence type="ECO:0000313" key="4">
    <source>
        <dbReference type="Proteomes" id="UP000078340"/>
    </source>
</evidence>
<dbReference type="Proteomes" id="UP000078240">
    <property type="component" value="Unassembled WGS sequence"/>
</dbReference>
<proteinExistence type="predicted"/>
<feature type="region of interest" description="Disordered" evidence="1">
    <location>
        <begin position="1"/>
        <end position="35"/>
    </location>
</feature>
<organism evidence="3 4">
    <name type="scientific">Purpureocillium lilacinum</name>
    <name type="common">Paecilomyces lilacinus</name>
    <dbReference type="NCBI Taxonomy" id="33203"/>
    <lineage>
        <taxon>Eukaryota</taxon>
        <taxon>Fungi</taxon>
        <taxon>Dikarya</taxon>
        <taxon>Ascomycota</taxon>
        <taxon>Pezizomycotina</taxon>
        <taxon>Sordariomycetes</taxon>
        <taxon>Hypocreomycetidae</taxon>
        <taxon>Hypocreales</taxon>
        <taxon>Ophiocordycipitaceae</taxon>
        <taxon>Purpureocillium</taxon>
    </lineage>
</organism>
<dbReference type="Proteomes" id="UP000078340">
    <property type="component" value="Unassembled WGS sequence"/>
</dbReference>
<feature type="region of interest" description="Disordered" evidence="1">
    <location>
        <begin position="52"/>
        <end position="75"/>
    </location>
</feature>
<evidence type="ECO:0000256" key="1">
    <source>
        <dbReference type="SAM" id="MobiDB-lite"/>
    </source>
</evidence>
<evidence type="ECO:0000313" key="3">
    <source>
        <dbReference type="EMBL" id="OAQ85918.1"/>
    </source>
</evidence>
<name>A0A179H864_PURLI</name>
<gene>
    <name evidence="2" type="ORF">VFPBJ_07545</name>
    <name evidence="3" type="ORF">VFPFJ_08307</name>
</gene>
<evidence type="ECO:0000313" key="2">
    <source>
        <dbReference type="EMBL" id="OAQ77073.1"/>
    </source>
</evidence>
<dbReference type="EMBL" id="LSBH01000006">
    <property type="protein sequence ID" value="OAQ77073.1"/>
    <property type="molecule type" value="Genomic_DNA"/>
</dbReference>
<dbReference type="AlphaFoldDB" id="A0A179H864"/>
<sequence>MPRGFGLPSLAELPHSDAGPPKKMASHPPILFTAPRPTRLGAVDCRLTHCGGGADGRPGDGACHDIPRSSIPSPT</sequence>
<protein>
    <submittedName>
        <fullName evidence="3">Uncharacterized protein</fullName>
    </submittedName>
</protein>